<sequence length="106" mass="11858">MLLEALLVEQSSRHEALTDKARYPMKLNDKFGNIGVSDEVVLAIVGVECPVDDVFAQRLMLKRLPFFDNALDIVHSMHVLSNWIPDAMLEFTLNECSIASSALDHS</sequence>
<dbReference type="Proteomes" id="UP001314170">
    <property type="component" value="Unassembled WGS sequence"/>
</dbReference>
<gene>
    <name evidence="1" type="ORF">DCAF_LOCUS27524</name>
</gene>
<evidence type="ECO:0000313" key="2">
    <source>
        <dbReference type="Proteomes" id="UP001314170"/>
    </source>
</evidence>
<keyword evidence="2" id="KW-1185">Reference proteome</keyword>
<name>A0AAV1SVJ8_9ROSI</name>
<dbReference type="EMBL" id="CAWUPB010001197">
    <property type="protein sequence ID" value="CAK7357238.1"/>
    <property type="molecule type" value="Genomic_DNA"/>
</dbReference>
<evidence type="ECO:0000313" key="1">
    <source>
        <dbReference type="EMBL" id="CAK7357238.1"/>
    </source>
</evidence>
<proteinExistence type="predicted"/>
<accession>A0AAV1SVJ8</accession>
<protein>
    <submittedName>
        <fullName evidence="1">Uncharacterized protein</fullName>
    </submittedName>
</protein>
<organism evidence="1 2">
    <name type="scientific">Dovyalis caffra</name>
    <dbReference type="NCBI Taxonomy" id="77055"/>
    <lineage>
        <taxon>Eukaryota</taxon>
        <taxon>Viridiplantae</taxon>
        <taxon>Streptophyta</taxon>
        <taxon>Embryophyta</taxon>
        <taxon>Tracheophyta</taxon>
        <taxon>Spermatophyta</taxon>
        <taxon>Magnoliopsida</taxon>
        <taxon>eudicotyledons</taxon>
        <taxon>Gunneridae</taxon>
        <taxon>Pentapetalae</taxon>
        <taxon>rosids</taxon>
        <taxon>fabids</taxon>
        <taxon>Malpighiales</taxon>
        <taxon>Salicaceae</taxon>
        <taxon>Flacourtieae</taxon>
        <taxon>Dovyalis</taxon>
    </lineage>
</organism>
<comment type="caution">
    <text evidence="1">The sequence shown here is derived from an EMBL/GenBank/DDBJ whole genome shotgun (WGS) entry which is preliminary data.</text>
</comment>
<dbReference type="AlphaFoldDB" id="A0AAV1SVJ8"/>
<reference evidence="1 2" key="1">
    <citation type="submission" date="2024-01" db="EMBL/GenBank/DDBJ databases">
        <authorList>
            <person name="Waweru B."/>
        </authorList>
    </citation>
    <scope>NUCLEOTIDE SEQUENCE [LARGE SCALE GENOMIC DNA]</scope>
</reference>